<protein>
    <submittedName>
        <fullName evidence="1">Uncharacterized protein</fullName>
    </submittedName>
</protein>
<accession>A0A2A4YL53</accession>
<sequence length="132" mass="14975">MSHKVALFGEAEKGNFRSLLHFTALPAMADTLGNPPDGSIGIHLAIQTLLFRYDLLFVRVEEEGFSHKDYHNGFKLLKRSEKAKKLSAICIPGVGDYDLIQQASELCYRHQSILITTERDFYDYLTCFCNEA</sequence>
<evidence type="ECO:0000313" key="2">
    <source>
        <dbReference type="Proteomes" id="UP000217838"/>
    </source>
</evidence>
<evidence type="ECO:0000313" key="1">
    <source>
        <dbReference type="EMBL" id="PCI95454.1"/>
    </source>
</evidence>
<name>A0A2A4YL53_UNCAE</name>
<organism evidence="1 2">
    <name type="scientific">Aerophobetes bacterium</name>
    <dbReference type="NCBI Taxonomy" id="2030807"/>
    <lineage>
        <taxon>Bacteria</taxon>
        <taxon>Candidatus Aerophobota</taxon>
    </lineage>
</organism>
<gene>
    <name evidence="1" type="ORF">COB11_02120</name>
</gene>
<dbReference type="EMBL" id="NVUU01000018">
    <property type="protein sequence ID" value="PCI95454.1"/>
    <property type="molecule type" value="Genomic_DNA"/>
</dbReference>
<proteinExistence type="predicted"/>
<dbReference type="Proteomes" id="UP000217838">
    <property type="component" value="Unassembled WGS sequence"/>
</dbReference>
<comment type="caution">
    <text evidence="1">The sequence shown here is derived from an EMBL/GenBank/DDBJ whole genome shotgun (WGS) entry which is preliminary data.</text>
</comment>
<dbReference type="AlphaFoldDB" id="A0A2A4YL53"/>
<reference evidence="2" key="1">
    <citation type="submission" date="2017-08" db="EMBL/GenBank/DDBJ databases">
        <title>A dynamic microbial community with high functional redundancy inhabits the cold, oxic subseafloor aquifer.</title>
        <authorList>
            <person name="Tully B.J."/>
            <person name="Wheat C.G."/>
            <person name="Glazer B.T."/>
            <person name="Huber J.A."/>
        </authorList>
    </citation>
    <scope>NUCLEOTIDE SEQUENCE [LARGE SCALE GENOMIC DNA]</scope>
</reference>